<accession>A0A921LP54</accession>
<proteinExistence type="predicted"/>
<reference evidence="1" key="2">
    <citation type="submission" date="2021-09" db="EMBL/GenBank/DDBJ databases">
        <authorList>
            <person name="Gilroy R."/>
        </authorList>
    </citation>
    <scope>NUCLEOTIDE SEQUENCE</scope>
    <source>
        <strain evidence="1">ChiBcec21-2208</strain>
    </source>
</reference>
<evidence type="ECO:0000313" key="1">
    <source>
        <dbReference type="EMBL" id="HJG28555.1"/>
    </source>
</evidence>
<gene>
    <name evidence="1" type="ORF">K8V20_07940</name>
</gene>
<dbReference type="InterPro" id="IPR036162">
    <property type="entry name" value="Resolvase-like_N_sf"/>
</dbReference>
<name>A0A921LP54_9FIRM</name>
<reference evidence="1" key="1">
    <citation type="journal article" date="2021" name="PeerJ">
        <title>Extensive microbial diversity within the chicken gut microbiome revealed by metagenomics and culture.</title>
        <authorList>
            <person name="Gilroy R."/>
            <person name="Ravi A."/>
            <person name="Getino M."/>
            <person name="Pursley I."/>
            <person name="Horton D.L."/>
            <person name="Alikhan N.F."/>
            <person name="Baker D."/>
            <person name="Gharbi K."/>
            <person name="Hall N."/>
            <person name="Watson M."/>
            <person name="Adriaenssens E.M."/>
            <person name="Foster-Nyarko E."/>
            <person name="Jarju S."/>
            <person name="Secka A."/>
            <person name="Antonio M."/>
            <person name="Oren A."/>
            <person name="Chaudhuri R.R."/>
            <person name="La Ragione R."/>
            <person name="Hildebrand F."/>
            <person name="Pallen M.J."/>
        </authorList>
    </citation>
    <scope>NUCLEOTIDE SEQUENCE</scope>
    <source>
        <strain evidence="1">ChiBcec21-2208</strain>
    </source>
</reference>
<comment type="caution">
    <text evidence="1">The sequence shown here is derived from an EMBL/GenBank/DDBJ whole genome shotgun (WGS) entry which is preliminary data.</text>
</comment>
<evidence type="ECO:0000313" key="2">
    <source>
        <dbReference type="Proteomes" id="UP000782880"/>
    </source>
</evidence>
<dbReference type="SUPFAM" id="SSF53041">
    <property type="entry name" value="Resolvase-like"/>
    <property type="match status" value="1"/>
</dbReference>
<dbReference type="EMBL" id="DYVE01000206">
    <property type="protein sequence ID" value="HJG28555.1"/>
    <property type="molecule type" value="Genomic_DNA"/>
</dbReference>
<dbReference type="AlphaFoldDB" id="A0A921LP54"/>
<dbReference type="GO" id="GO:0003677">
    <property type="term" value="F:DNA binding"/>
    <property type="evidence" value="ECO:0007669"/>
    <property type="project" value="InterPro"/>
</dbReference>
<organism evidence="1 2">
    <name type="scientific">Subdoligranulum variabile</name>
    <dbReference type="NCBI Taxonomy" id="214851"/>
    <lineage>
        <taxon>Bacteria</taxon>
        <taxon>Bacillati</taxon>
        <taxon>Bacillota</taxon>
        <taxon>Clostridia</taxon>
        <taxon>Eubacteriales</taxon>
        <taxon>Oscillospiraceae</taxon>
        <taxon>Subdoligranulum</taxon>
    </lineage>
</organism>
<dbReference type="Proteomes" id="UP000782880">
    <property type="component" value="Unassembled WGS sequence"/>
</dbReference>
<dbReference type="GO" id="GO:0000150">
    <property type="term" value="F:DNA strand exchange activity"/>
    <property type="evidence" value="ECO:0007669"/>
    <property type="project" value="InterPro"/>
</dbReference>
<protein>
    <submittedName>
        <fullName evidence="1">Uncharacterized protein</fullName>
    </submittedName>
</protein>
<dbReference type="Gene3D" id="3.40.50.1390">
    <property type="entry name" value="Resolvase, N-terminal catalytic domain"/>
    <property type="match status" value="1"/>
</dbReference>
<sequence>MRAICFIQEAQNSDLTLQQQVLLCRRALRKLRWPCVEELYAQAGTEDCPLSMRPGISDLQRAAAAHEADVLLVVDAGHLHCDRPELEELLSTLLQHGIHTFGAKSGFWIEPGGRHWMTLPGYGIKS</sequence>